<dbReference type="KEGG" id="bhc:JFL75_13910"/>
<dbReference type="Proteomes" id="UP000595917">
    <property type="component" value="Chromosome"/>
</dbReference>
<gene>
    <name evidence="3" type="ORF">JFL75_13910</name>
</gene>
<name>A0A7T7XKQ3_9SPIR</name>
<keyword evidence="1" id="KW-1133">Transmembrane helix</keyword>
<feature type="transmembrane region" description="Helical" evidence="1">
    <location>
        <begin position="12"/>
        <end position="28"/>
    </location>
</feature>
<evidence type="ECO:0000259" key="2">
    <source>
        <dbReference type="Pfam" id="PF02517"/>
    </source>
</evidence>
<dbReference type="GO" id="GO:0080120">
    <property type="term" value="P:CAAX-box protein maturation"/>
    <property type="evidence" value="ECO:0007669"/>
    <property type="project" value="UniProtKB-ARBA"/>
</dbReference>
<feature type="transmembrane region" description="Helical" evidence="1">
    <location>
        <begin position="141"/>
        <end position="160"/>
    </location>
</feature>
<evidence type="ECO:0000313" key="4">
    <source>
        <dbReference type="Proteomes" id="UP000595917"/>
    </source>
</evidence>
<keyword evidence="3" id="KW-0378">Hydrolase</keyword>
<feature type="transmembrane region" description="Helical" evidence="1">
    <location>
        <begin position="48"/>
        <end position="66"/>
    </location>
</feature>
<accession>A0A7T7XKQ3</accession>
<organism evidence="3 4">
    <name type="scientific">Breznakiella homolactica</name>
    <dbReference type="NCBI Taxonomy" id="2798577"/>
    <lineage>
        <taxon>Bacteria</taxon>
        <taxon>Pseudomonadati</taxon>
        <taxon>Spirochaetota</taxon>
        <taxon>Spirochaetia</taxon>
        <taxon>Spirochaetales</taxon>
        <taxon>Breznakiellaceae</taxon>
        <taxon>Breznakiella</taxon>
    </lineage>
</organism>
<keyword evidence="3" id="KW-0645">Protease</keyword>
<dbReference type="PANTHER" id="PTHR39430:SF1">
    <property type="entry name" value="PROTEASE"/>
    <property type="match status" value="1"/>
</dbReference>
<feature type="transmembrane region" description="Helical" evidence="1">
    <location>
        <begin position="86"/>
        <end position="103"/>
    </location>
</feature>
<proteinExistence type="predicted"/>
<dbReference type="EMBL" id="CP067089">
    <property type="protein sequence ID" value="QQO08033.1"/>
    <property type="molecule type" value="Genomic_DNA"/>
</dbReference>
<dbReference type="RefSeq" id="WP_215625339.1">
    <property type="nucleotide sequence ID" value="NZ_CP067089.2"/>
</dbReference>
<feature type="domain" description="CAAX prenyl protease 2/Lysostaphin resistance protein A-like" evidence="2">
    <location>
        <begin position="88"/>
        <end position="178"/>
    </location>
</feature>
<keyword evidence="3" id="KW-0482">Metalloprotease</keyword>
<dbReference type="InterPro" id="IPR003675">
    <property type="entry name" value="Rce1/LyrA-like_dom"/>
</dbReference>
<evidence type="ECO:0000256" key="1">
    <source>
        <dbReference type="SAM" id="Phobius"/>
    </source>
</evidence>
<dbReference type="Pfam" id="PF02517">
    <property type="entry name" value="Rce1-like"/>
    <property type="match status" value="1"/>
</dbReference>
<reference evidence="3" key="1">
    <citation type="submission" date="2021-01" db="EMBL/GenBank/DDBJ databases">
        <title>Description of Breznakiella homolactica.</title>
        <authorList>
            <person name="Song Y."/>
            <person name="Brune A."/>
        </authorList>
    </citation>
    <scope>NUCLEOTIDE SEQUENCE</scope>
    <source>
        <strain evidence="3">RmG30</strain>
    </source>
</reference>
<keyword evidence="1" id="KW-0812">Transmembrane</keyword>
<keyword evidence="4" id="KW-1185">Reference proteome</keyword>
<dbReference type="PANTHER" id="PTHR39430">
    <property type="entry name" value="MEMBRANE-ASSOCIATED PROTEASE-RELATED"/>
    <property type="match status" value="1"/>
</dbReference>
<dbReference type="AlphaFoldDB" id="A0A7T7XKQ3"/>
<protein>
    <submittedName>
        <fullName evidence="3">CPBP family intramembrane metalloprotease</fullName>
    </submittedName>
</protein>
<sequence>MDFSVIKELNRIVVRNVPALALIWYMLLTRRERGEPVPRLVPRIKDLIPAGIGFIGVSAAAFSLAALGTFSGQLPSGPAVGSPRGIVPWIVTILACASTGYMEESYFRVYLFSRLSRAGLGTAAVAAVSTLLFSLCHLYEGPWGFLNALLSGLILSAVYARTRSVHGIAWAHGAYNILVYALGR</sequence>
<evidence type="ECO:0000313" key="3">
    <source>
        <dbReference type="EMBL" id="QQO08033.1"/>
    </source>
</evidence>
<dbReference type="GO" id="GO:0008237">
    <property type="term" value="F:metallopeptidase activity"/>
    <property type="evidence" value="ECO:0007669"/>
    <property type="project" value="UniProtKB-KW"/>
</dbReference>
<dbReference type="GO" id="GO:0004175">
    <property type="term" value="F:endopeptidase activity"/>
    <property type="evidence" value="ECO:0007669"/>
    <property type="project" value="UniProtKB-ARBA"/>
</dbReference>
<keyword evidence="1" id="KW-0472">Membrane</keyword>
<feature type="transmembrane region" description="Helical" evidence="1">
    <location>
        <begin position="115"/>
        <end position="135"/>
    </location>
</feature>